<dbReference type="PANTHER" id="PTHR31377">
    <property type="entry name" value="AGMATINE DEIMINASE-RELATED"/>
    <property type="match status" value="1"/>
</dbReference>
<dbReference type="AlphaFoldDB" id="A0A3A1P219"/>
<evidence type="ECO:0000256" key="1">
    <source>
        <dbReference type="ARBA" id="ARBA00022801"/>
    </source>
</evidence>
<dbReference type="InterPro" id="IPR007466">
    <property type="entry name" value="Peptidyl-Arg-deiminase_porph"/>
</dbReference>
<keyword evidence="3" id="KW-1185">Reference proteome</keyword>
<accession>A0A3A1P219</accession>
<dbReference type="Gene3D" id="3.75.10.10">
    <property type="entry name" value="L-arginine/glycine Amidinotransferase, Chain A"/>
    <property type="match status" value="1"/>
</dbReference>
<gene>
    <name evidence="2" type="ORF">D2V17_12870</name>
</gene>
<evidence type="ECO:0000313" key="2">
    <source>
        <dbReference type="EMBL" id="RIV83480.1"/>
    </source>
</evidence>
<dbReference type="GO" id="GO:0004668">
    <property type="term" value="F:protein-arginine deiminase activity"/>
    <property type="evidence" value="ECO:0007669"/>
    <property type="project" value="InterPro"/>
</dbReference>
<comment type="caution">
    <text evidence="2">The sequence shown here is derived from an EMBL/GenBank/DDBJ whole genome shotgun (WGS) entry which is preliminary data.</text>
</comment>
<dbReference type="SUPFAM" id="SSF55909">
    <property type="entry name" value="Pentein"/>
    <property type="match status" value="1"/>
</dbReference>
<sequence>MSQTMPPEWAEQEWIWIGFPAAADLWEDDLAPAQAQVAAFANAIAESGQQVRLVVRDDESEAAARALAHPAVVFERHPYGDIWIRDTGPLIVRTDDGKRLAQGFGFNGWGEKYLLDGDQETGASLAEAGHFAYRKADWVLEGGSIDPDGTGLVVTTEQCLLNRNRNPDLSREEIAEHLAQELGFERILWLGDGLLGDHTDGHVDNLARFVAPGEIAIPVATSDDDPNAAVYDDAAQRAADFGLTVHRIPSAGLYGEEDAEPASYMNFVIANKVVVVPIYGCANDAAAVEAIGKLFPGRKAVGLMADAVLTGGGSFHCCSQHVPVA</sequence>
<keyword evidence="1" id="KW-0378">Hydrolase</keyword>
<reference evidence="2 3" key="1">
    <citation type="submission" date="2018-08" db="EMBL/GenBank/DDBJ databases">
        <title>Erythrobacter zhengii sp.nov., a bacterium isolated from deep-sea sediment.</title>
        <authorList>
            <person name="Fang C."/>
            <person name="Wu Y.-H."/>
            <person name="Sun C."/>
            <person name="Wang H."/>
            <person name="Cheng H."/>
            <person name="Meng F.-X."/>
            <person name="Wang C.-S."/>
            <person name="Xu X.-W."/>
        </authorList>
    </citation>
    <scope>NUCLEOTIDE SEQUENCE [LARGE SCALE GENOMIC DNA]</scope>
    <source>
        <strain evidence="2 3">CCTCC AB 2015396</strain>
    </source>
</reference>
<protein>
    <submittedName>
        <fullName evidence="2">Agmatine deiminase family protein</fullName>
    </submittedName>
</protein>
<name>A0A3A1P219_9SPHN</name>
<dbReference type="RefSeq" id="WP_119593207.1">
    <property type="nucleotide sequence ID" value="NZ_QXFM01000112.1"/>
</dbReference>
<dbReference type="OrthoDB" id="9808013at2"/>
<dbReference type="PANTHER" id="PTHR31377:SF0">
    <property type="entry name" value="AGMATINE DEIMINASE-RELATED"/>
    <property type="match status" value="1"/>
</dbReference>
<organism evidence="2 3">
    <name type="scientific">Aurantiacibacter xanthus</name>
    <dbReference type="NCBI Taxonomy" id="1784712"/>
    <lineage>
        <taxon>Bacteria</taxon>
        <taxon>Pseudomonadati</taxon>
        <taxon>Pseudomonadota</taxon>
        <taxon>Alphaproteobacteria</taxon>
        <taxon>Sphingomonadales</taxon>
        <taxon>Erythrobacteraceae</taxon>
        <taxon>Aurantiacibacter</taxon>
    </lineage>
</organism>
<proteinExistence type="predicted"/>
<dbReference type="Proteomes" id="UP000265366">
    <property type="component" value="Unassembled WGS sequence"/>
</dbReference>
<dbReference type="GO" id="GO:0047632">
    <property type="term" value="F:agmatine deiminase activity"/>
    <property type="evidence" value="ECO:0007669"/>
    <property type="project" value="TreeGrafter"/>
</dbReference>
<evidence type="ECO:0000313" key="3">
    <source>
        <dbReference type="Proteomes" id="UP000265366"/>
    </source>
</evidence>
<dbReference type="Pfam" id="PF04371">
    <property type="entry name" value="PAD_porph"/>
    <property type="match status" value="1"/>
</dbReference>
<dbReference type="GO" id="GO:0009446">
    <property type="term" value="P:putrescine biosynthetic process"/>
    <property type="evidence" value="ECO:0007669"/>
    <property type="project" value="InterPro"/>
</dbReference>
<dbReference type="EMBL" id="QXFM01000112">
    <property type="protein sequence ID" value="RIV83480.1"/>
    <property type="molecule type" value="Genomic_DNA"/>
</dbReference>